<dbReference type="EMBL" id="UINC01002592">
    <property type="protein sequence ID" value="SUZ98307.1"/>
    <property type="molecule type" value="Genomic_DNA"/>
</dbReference>
<dbReference type="InterPro" id="IPR012338">
    <property type="entry name" value="Beta-lactam/transpept-like"/>
</dbReference>
<dbReference type="InterPro" id="IPR001466">
    <property type="entry name" value="Beta-lactam-related"/>
</dbReference>
<protein>
    <recommendedName>
        <fullName evidence="1">Beta-lactamase-related domain-containing protein</fullName>
    </recommendedName>
</protein>
<dbReference type="AlphaFoldDB" id="A0A381S7U3"/>
<dbReference type="InterPro" id="IPR050789">
    <property type="entry name" value="Diverse_Enzym_Activities"/>
</dbReference>
<evidence type="ECO:0000313" key="2">
    <source>
        <dbReference type="EMBL" id="SUZ98307.1"/>
    </source>
</evidence>
<organism evidence="2">
    <name type="scientific">marine metagenome</name>
    <dbReference type="NCBI Taxonomy" id="408172"/>
    <lineage>
        <taxon>unclassified sequences</taxon>
        <taxon>metagenomes</taxon>
        <taxon>ecological metagenomes</taxon>
    </lineage>
</organism>
<reference evidence="2" key="1">
    <citation type="submission" date="2018-05" db="EMBL/GenBank/DDBJ databases">
        <authorList>
            <person name="Lanie J.A."/>
            <person name="Ng W.-L."/>
            <person name="Kazmierczak K.M."/>
            <person name="Andrzejewski T.M."/>
            <person name="Davidsen T.M."/>
            <person name="Wayne K.J."/>
            <person name="Tettelin H."/>
            <person name="Glass J.I."/>
            <person name="Rusch D."/>
            <person name="Podicherti R."/>
            <person name="Tsui H.-C.T."/>
            <person name="Winkler M.E."/>
        </authorList>
    </citation>
    <scope>NUCLEOTIDE SEQUENCE</scope>
</reference>
<dbReference type="PANTHER" id="PTHR43283">
    <property type="entry name" value="BETA-LACTAMASE-RELATED"/>
    <property type="match status" value="1"/>
</dbReference>
<feature type="non-terminal residue" evidence="2">
    <location>
        <position position="1"/>
    </location>
</feature>
<dbReference type="PANTHER" id="PTHR43283:SF7">
    <property type="entry name" value="BETA-LACTAMASE-RELATED DOMAIN-CONTAINING PROTEIN"/>
    <property type="match status" value="1"/>
</dbReference>
<evidence type="ECO:0000259" key="1">
    <source>
        <dbReference type="Pfam" id="PF00144"/>
    </source>
</evidence>
<accession>A0A381S7U3</accession>
<dbReference type="SUPFAM" id="SSF56601">
    <property type="entry name" value="beta-lactamase/transpeptidase-like"/>
    <property type="match status" value="1"/>
</dbReference>
<dbReference type="Pfam" id="PF00144">
    <property type="entry name" value="Beta-lactamase"/>
    <property type="match status" value="1"/>
</dbReference>
<name>A0A381S7U3_9ZZZZ</name>
<dbReference type="Gene3D" id="3.40.710.10">
    <property type="entry name" value="DD-peptidase/beta-lactamase superfamily"/>
    <property type="match status" value="1"/>
</dbReference>
<sequence>VFRVVTFLVSALLVSCGGGGSGSDNSVNVIPPITPTQTTGCSVSFEAGPFTKVWPGLSWETATPESQGMCPDNINEAMDYAFQDGNFTGAVIVIRNGYIVAERYADDRMATDLVTSWSVAKSFTSALIGKALDEGLISSLDQQVSEFIPAWKNTDKEVITLRQLMTVKTALELLDGGDFYGEEDQLQVSIDRNLIGQPGEQLYTYSNSDVMLAGEVVRSSTSMTPKTYLDQKIGSVIRFSGEWWQDTKGHILTYCCLDSTARDFGRFGLLYARNGEWEGQEILSDNWITESTAPALSGQYGFYWWPAPNTGFTALGVQGQIVAVYPAEDLVIMRFSSYTRMGDGSVVRTGGNYHATTEPANFESNTLIDNVLEALE</sequence>
<proteinExistence type="predicted"/>
<gene>
    <name evidence="2" type="ORF">METZ01_LOCUS51161</name>
</gene>
<feature type="domain" description="Beta-lactamase-related" evidence="1">
    <location>
        <begin position="88"/>
        <end position="339"/>
    </location>
</feature>